<feature type="transmembrane region" description="Helical" evidence="7">
    <location>
        <begin position="461"/>
        <end position="482"/>
    </location>
</feature>
<dbReference type="InterPro" id="IPR011701">
    <property type="entry name" value="MFS"/>
</dbReference>
<dbReference type="Gene3D" id="1.20.1250.20">
    <property type="entry name" value="MFS general substrate transporter like domains"/>
    <property type="match status" value="2"/>
</dbReference>
<dbReference type="RefSeq" id="XP_056480646.1">
    <property type="nucleotide sequence ID" value="XM_056638657.1"/>
</dbReference>
<name>A0A9W9RZS5_9EURO</name>
<dbReference type="InterPro" id="IPR036259">
    <property type="entry name" value="MFS_trans_sf"/>
</dbReference>
<dbReference type="Pfam" id="PF07690">
    <property type="entry name" value="MFS_1"/>
    <property type="match status" value="1"/>
</dbReference>
<dbReference type="SUPFAM" id="SSF103473">
    <property type="entry name" value="MFS general substrate transporter"/>
    <property type="match status" value="1"/>
</dbReference>
<dbReference type="FunFam" id="1.20.1250.20:FF:000034">
    <property type="entry name" value="MFS general substrate transporter"/>
    <property type="match status" value="1"/>
</dbReference>
<evidence type="ECO:0000256" key="1">
    <source>
        <dbReference type="ARBA" id="ARBA00004141"/>
    </source>
</evidence>
<evidence type="ECO:0000259" key="8">
    <source>
        <dbReference type="PROSITE" id="PS50850"/>
    </source>
</evidence>
<comment type="subcellular location">
    <subcellularLocation>
        <location evidence="1">Membrane</location>
        <topology evidence="1">Multi-pass membrane protein</topology>
    </subcellularLocation>
</comment>
<feature type="domain" description="Major facilitator superfamily (MFS) profile" evidence="8">
    <location>
        <begin position="49"/>
        <end position="489"/>
    </location>
</feature>
<dbReference type="OrthoDB" id="2962993at2759"/>
<dbReference type="FunFam" id="1.20.1250.20:FF:000013">
    <property type="entry name" value="MFS general substrate transporter"/>
    <property type="match status" value="1"/>
</dbReference>
<dbReference type="PANTHER" id="PTHR43791">
    <property type="entry name" value="PERMEASE-RELATED"/>
    <property type="match status" value="1"/>
</dbReference>
<feature type="transmembrane region" description="Helical" evidence="7">
    <location>
        <begin position="428"/>
        <end position="449"/>
    </location>
</feature>
<keyword evidence="4 7" id="KW-0812">Transmembrane</keyword>
<evidence type="ECO:0000256" key="2">
    <source>
        <dbReference type="ARBA" id="ARBA00008335"/>
    </source>
</evidence>
<dbReference type="GO" id="GO:0022857">
    <property type="term" value="F:transmembrane transporter activity"/>
    <property type="evidence" value="ECO:0007669"/>
    <property type="project" value="InterPro"/>
</dbReference>
<evidence type="ECO:0000313" key="9">
    <source>
        <dbReference type="EMBL" id="KAJ5369408.1"/>
    </source>
</evidence>
<feature type="transmembrane region" description="Helical" evidence="7">
    <location>
        <begin position="394"/>
        <end position="416"/>
    </location>
</feature>
<keyword evidence="6 7" id="KW-0472">Membrane</keyword>
<evidence type="ECO:0000256" key="3">
    <source>
        <dbReference type="ARBA" id="ARBA00022448"/>
    </source>
</evidence>
<dbReference type="GO" id="GO:0016020">
    <property type="term" value="C:membrane"/>
    <property type="evidence" value="ECO:0007669"/>
    <property type="project" value="UniProtKB-SubCell"/>
</dbReference>
<feature type="transmembrane region" description="Helical" evidence="7">
    <location>
        <begin position="175"/>
        <end position="196"/>
    </location>
</feature>
<keyword evidence="10" id="KW-1185">Reference proteome</keyword>
<dbReference type="EMBL" id="JAPZBU010000013">
    <property type="protein sequence ID" value="KAJ5369408.1"/>
    <property type="molecule type" value="Genomic_DNA"/>
</dbReference>
<feature type="transmembrane region" description="Helical" evidence="7">
    <location>
        <begin position="208"/>
        <end position="230"/>
    </location>
</feature>
<proteinExistence type="inferred from homology"/>
<protein>
    <submittedName>
        <fullName evidence="9">Retrograde regulation protein 2</fullName>
    </submittedName>
</protein>
<feature type="transmembrane region" description="Helical" evidence="7">
    <location>
        <begin position="49"/>
        <end position="67"/>
    </location>
</feature>
<feature type="transmembrane region" description="Helical" evidence="7">
    <location>
        <begin position="335"/>
        <end position="356"/>
    </location>
</feature>
<comment type="similarity">
    <text evidence="2">Belongs to the major facilitator superfamily.</text>
</comment>
<feature type="transmembrane region" description="Helical" evidence="7">
    <location>
        <begin position="87"/>
        <end position="108"/>
    </location>
</feature>
<gene>
    <name evidence="9" type="ORF">N7509_014020</name>
</gene>
<comment type="caution">
    <text evidence="9">The sequence shown here is derived from an EMBL/GenBank/DDBJ whole genome shotgun (WGS) entry which is preliminary data.</text>
</comment>
<dbReference type="InterPro" id="IPR020846">
    <property type="entry name" value="MFS_dom"/>
</dbReference>
<dbReference type="GeneID" id="81377637"/>
<feature type="transmembrane region" description="Helical" evidence="7">
    <location>
        <begin position="115"/>
        <end position="134"/>
    </location>
</feature>
<feature type="transmembrane region" description="Helical" evidence="7">
    <location>
        <begin position="368"/>
        <end position="388"/>
    </location>
</feature>
<keyword evidence="3" id="KW-0813">Transport</keyword>
<dbReference type="Proteomes" id="UP001147747">
    <property type="component" value="Unassembled WGS sequence"/>
</dbReference>
<dbReference type="PANTHER" id="PTHR43791:SF18">
    <property type="entry name" value="NICOTINIC ACID TRANSPORTER TNA1, PUTATIVE (AFU_ORTHOLOGUE AFUA_3G03820)-RELATED"/>
    <property type="match status" value="1"/>
</dbReference>
<feature type="transmembrane region" description="Helical" evidence="7">
    <location>
        <begin position="140"/>
        <end position="163"/>
    </location>
</feature>
<evidence type="ECO:0000256" key="6">
    <source>
        <dbReference type="ARBA" id="ARBA00023136"/>
    </source>
</evidence>
<dbReference type="PROSITE" id="PS50850">
    <property type="entry name" value="MFS"/>
    <property type="match status" value="1"/>
</dbReference>
<organism evidence="9 10">
    <name type="scientific">Penicillium cosmopolitanum</name>
    <dbReference type="NCBI Taxonomy" id="1131564"/>
    <lineage>
        <taxon>Eukaryota</taxon>
        <taxon>Fungi</taxon>
        <taxon>Dikarya</taxon>
        <taxon>Ascomycota</taxon>
        <taxon>Pezizomycotina</taxon>
        <taxon>Eurotiomycetes</taxon>
        <taxon>Eurotiomycetidae</taxon>
        <taxon>Eurotiales</taxon>
        <taxon>Aspergillaceae</taxon>
        <taxon>Penicillium</taxon>
    </lineage>
</organism>
<reference evidence="9" key="1">
    <citation type="submission" date="2022-12" db="EMBL/GenBank/DDBJ databases">
        <authorList>
            <person name="Petersen C."/>
        </authorList>
    </citation>
    <scope>NUCLEOTIDE SEQUENCE</scope>
    <source>
        <strain evidence="9">IBT 29677</strain>
    </source>
</reference>
<accession>A0A9W9RZS5</accession>
<dbReference type="AlphaFoldDB" id="A0A9W9RZS5"/>
<feature type="transmembrane region" description="Helical" evidence="7">
    <location>
        <begin position="302"/>
        <end position="323"/>
    </location>
</feature>
<evidence type="ECO:0000256" key="7">
    <source>
        <dbReference type="SAM" id="Phobius"/>
    </source>
</evidence>
<reference evidence="9" key="2">
    <citation type="journal article" date="2023" name="IMA Fungus">
        <title>Comparative genomic study of the Penicillium genus elucidates a diverse pangenome and 15 lateral gene transfer events.</title>
        <authorList>
            <person name="Petersen C."/>
            <person name="Sorensen T."/>
            <person name="Nielsen M.R."/>
            <person name="Sondergaard T.E."/>
            <person name="Sorensen J.L."/>
            <person name="Fitzpatrick D.A."/>
            <person name="Frisvad J.C."/>
            <person name="Nielsen K.L."/>
        </authorList>
    </citation>
    <scope>NUCLEOTIDE SEQUENCE</scope>
    <source>
        <strain evidence="9">IBT 29677</strain>
    </source>
</reference>
<evidence type="ECO:0000256" key="4">
    <source>
        <dbReference type="ARBA" id="ARBA00022692"/>
    </source>
</evidence>
<keyword evidence="5 7" id="KW-1133">Transmembrane helix</keyword>
<sequence length="517" mass="57083">MASTTDKDAIKSEVNNFEHTPSNGEIETAGSTYETVVVGRTLRKVDWRLLPVLTVLYLLAFIDRGNIGNAKVAGMNTDLGLTSKQYNIALTVFFFPYSIFEVPSNIVLKIMRPSLWICIIVFSWGIVMTCQGLVKNYDHLIVTRVLLGVCEAGFFPAANYLLTTWYCRFELQTRIAVFFSAASLAGAFSGLLAFAIEKMDGVGGYAGWRWIFILEGAATVLIASTLPWTLPDSPNTASFLNSREREIIITRLEQDTGTSSGIVTNTEKFQWKHSKLSGFFPCRNAYSNVIPPVKEALLEWKIYVATIVFWGSAIPVYAFTYSAPSIILELGYSSANAQLLTVPIYLVGVVSTVLFARLSDRSATRWKFIIIPFIIAACGFIALLAIPHPRFPGLTYAMLFCIPAGCYPPLVGVMAWSANNLSPSWKRAVGVAILTSVGNLGGAIGSNIFMESQKPTYHIGYAISLTIVVLAIISTLGLKTAWKRLNDQRSLISEEEVRQQYTEDELLDLGDKSPLYR</sequence>
<evidence type="ECO:0000256" key="5">
    <source>
        <dbReference type="ARBA" id="ARBA00022989"/>
    </source>
</evidence>
<evidence type="ECO:0000313" key="10">
    <source>
        <dbReference type="Proteomes" id="UP001147747"/>
    </source>
</evidence>